<dbReference type="EMBL" id="KZ857390">
    <property type="protein sequence ID" value="RDX52629.1"/>
    <property type="molecule type" value="Genomic_DNA"/>
</dbReference>
<dbReference type="OrthoDB" id="2758617at2759"/>
<gene>
    <name evidence="1" type="ORF">OH76DRAFT_1400434</name>
</gene>
<protein>
    <recommendedName>
        <fullName evidence="3">F-box domain-containing protein</fullName>
    </recommendedName>
</protein>
<sequence length="491" mass="55631">MAPLLHNDILLVVLRYCDRSTLRILMTVSRSLHEEATRSLLSDPLVLRDSHGGNSEAVMRFLSVDNGSRLSYIRDFDIQVSSLSAKSKDLHLCFQSMTNLRRLVLQHAEALLSSHPKLVDTFVALEGIEELVAFDAGQVTCKMLRNMRSRLRRVRLTGMPSRPDATNPDPVEVLSQMRSSLEELHCTAHWNHMHSSTPYTIFPKLRKFSIEGIISPSTPRYADAFPALTHLSIVSSEAFLASDQPDFPCDQDLRSNHIRLQPTWPDLQEIVGDAGDVYNLGLRHHVPCLRMTASWMMRMNCLLSPILSDMRPVHLSLIMASTDSETSAFLTSREEHAYSLASLLGTHPAAAGIKCLELHANTSSYRSTEYCIAPLMKLLENVLATLRRLPLETLVIHWTSYIFREAMPSYHDEARNRFAHGLLEQVPSLKAAELHWHFRDDYWSQDGPVRVARAVRSSTSRDLTAAVWGELRHWEAYKAMMEPSWAGIPWS</sequence>
<proteinExistence type="predicted"/>
<evidence type="ECO:0000313" key="1">
    <source>
        <dbReference type="EMBL" id="RDX52629.1"/>
    </source>
</evidence>
<keyword evidence="2" id="KW-1185">Reference proteome</keyword>
<dbReference type="Proteomes" id="UP000256964">
    <property type="component" value="Unassembled WGS sequence"/>
</dbReference>
<organism evidence="1 2">
    <name type="scientific">Lentinus brumalis</name>
    <dbReference type="NCBI Taxonomy" id="2498619"/>
    <lineage>
        <taxon>Eukaryota</taxon>
        <taxon>Fungi</taxon>
        <taxon>Dikarya</taxon>
        <taxon>Basidiomycota</taxon>
        <taxon>Agaricomycotina</taxon>
        <taxon>Agaricomycetes</taxon>
        <taxon>Polyporales</taxon>
        <taxon>Polyporaceae</taxon>
        <taxon>Lentinus</taxon>
    </lineage>
</organism>
<accession>A0A371DJC1</accession>
<evidence type="ECO:0000313" key="2">
    <source>
        <dbReference type="Proteomes" id="UP000256964"/>
    </source>
</evidence>
<name>A0A371DJC1_9APHY</name>
<dbReference type="AlphaFoldDB" id="A0A371DJC1"/>
<reference evidence="1 2" key="1">
    <citation type="journal article" date="2018" name="Biotechnol. Biofuels">
        <title>Integrative visual omics of the white-rot fungus Polyporus brumalis exposes the biotechnological potential of its oxidative enzymes for delignifying raw plant biomass.</title>
        <authorList>
            <person name="Miyauchi S."/>
            <person name="Rancon A."/>
            <person name="Drula E."/>
            <person name="Hage H."/>
            <person name="Chaduli D."/>
            <person name="Favel A."/>
            <person name="Grisel S."/>
            <person name="Henrissat B."/>
            <person name="Herpoel-Gimbert I."/>
            <person name="Ruiz-Duenas F.J."/>
            <person name="Chevret D."/>
            <person name="Hainaut M."/>
            <person name="Lin J."/>
            <person name="Wang M."/>
            <person name="Pangilinan J."/>
            <person name="Lipzen A."/>
            <person name="Lesage-Meessen L."/>
            <person name="Navarro D."/>
            <person name="Riley R."/>
            <person name="Grigoriev I.V."/>
            <person name="Zhou S."/>
            <person name="Raouche S."/>
            <person name="Rosso M.N."/>
        </authorList>
    </citation>
    <scope>NUCLEOTIDE SEQUENCE [LARGE SCALE GENOMIC DNA]</scope>
    <source>
        <strain evidence="1 2">BRFM 1820</strain>
    </source>
</reference>
<evidence type="ECO:0008006" key="3">
    <source>
        <dbReference type="Google" id="ProtNLM"/>
    </source>
</evidence>